<protein>
    <recommendedName>
        <fullName evidence="3">Lipoprotein</fullName>
    </recommendedName>
</protein>
<dbReference type="AlphaFoldDB" id="A0A4R2B480"/>
<dbReference type="Proteomes" id="UP000295689">
    <property type="component" value="Unassembled WGS sequence"/>
</dbReference>
<evidence type="ECO:0008006" key="3">
    <source>
        <dbReference type="Google" id="ProtNLM"/>
    </source>
</evidence>
<name>A0A4R2B480_9BACI</name>
<dbReference type="EMBL" id="SLVV01000014">
    <property type="protein sequence ID" value="TCN20502.1"/>
    <property type="molecule type" value="Genomic_DNA"/>
</dbReference>
<dbReference type="RefSeq" id="WP_132011106.1">
    <property type="nucleotide sequence ID" value="NZ_JABUHM010000012.1"/>
</dbReference>
<accession>A0A4R2B480</accession>
<proteinExistence type="predicted"/>
<sequence>MFKKSQWLILLLPVLMLILISACNKVGVRTELYEGKALTIGVVGKPPKVNETDIKFNRIQLTDILKEDFHKSYDGIFIMKDSLYEASEPKYATVYPNSPIPFFFIETEKSYLPFVDKELSYKGAITVKTKSYATGYLKEKEQITYWEYGLYNDEVNDNNIRDAYSRIFKTISENRYK</sequence>
<dbReference type="PROSITE" id="PS51257">
    <property type="entry name" value="PROKAR_LIPOPROTEIN"/>
    <property type="match status" value="1"/>
</dbReference>
<reference evidence="1 2" key="1">
    <citation type="journal article" date="2015" name="Stand. Genomic Sci.">
        <title>Genomic Encyclopedia of Bacterial and Archaeal Type Strains, Phase III: the genomes of soil and plant-associated and newly described type strains.</title>
        <authorList>
            <person name="Whitman W.B."/>
            <person name="Woyke T."/>
            <person name="Klenk H.P."/>
            <person name="Zhou Y."/>
            <person name="Lilburn T.G."/>
            <person name="Beck B.J."/>
            <person name="De Vos P."/>
            <person name="Vandamme P."/>
            <person name="Eisen J.A."/>
            <person name="Garrity G."/>
            <person name="Hugenholtz P."/>
            <person name="Kyrpides N.C."/>
        </authorList>
    </citation>
    <scope>NUCLEOTIDE SEQUENCE [LARGE SCALE GENOMIC DNA]</scope>
    <source>
        <strain evidence="1 2">CV53</strain>
    </source>
</reference>
<evidence type="ECO:0000313" key="1">
    <source>
        <dbReference type="EMBL" id="TCN20502.1"/>
    </source>
</evidence>
<comment type="caution">
    <text evidence="1">The sequence shown here is derived from an EMBL/GenBank/DDBJ whole genome shotgun (WGS) entry which is preliminary data.</text>
</comment>
<evidence type="ECO:0000313" key="2">
    <source>
        <dbReference type="Proteomes" id="UP000295689"/>
    </source>
</evidence>
<keyword evidence="2" id="KW-1185">Reference proteome</keyword>
<organism evidence="1 2">
    <name type="scientific">Mesobacillus foraminis</name>
    <dbReference type="NCBI Taxonomy" id="279826"/>
    <lineage>
        <taxon>Bacteria</taxon>
        <taxon>Bacillati</taxon>
        <taxon>Bacillota</taxon>
        <taxon>Bacilli</taxon>
        <taxon>Bacillales</taxon>
        <taxon>Bacillaceae</taxon>
        <taxon>Mesobacillus</taxon>
    </lineage>
</organism>
<gene>
    <name evidence="1" type="ORF">EV146_114122</name>
</gene>